<dbReference type="EMBL" id="FQUV01000008">
    <property type="protein sequence ID" value="SHF63486.1"/>
    <property type="molecule type" value="Genomic_DNA"/>
</dbReference>
<protein>
    <submittedName>
        <fullName evidence="1">Uncharacterized protein</fullName>
    </submittedName>
</protein>
<dbReference type="OrthoDB" id="7862430at2"/>
<proteinExistence type="predicted"/>
<dbReference type="RefSeq" id="WP_073145810.1">
    <property type="nucleotide sequence ID" value="NZ_FQUV01000008.1"/>
</dbReference>
<accession>A0A1M5D8Y3</accession>
<gene>
    <name evidence="1" type="ORF">SAMN05444273_108147</name>
</gene>
<evidence type="ECO:0000313" key="2">
    <source>
        <dbReference type="Proteomes" id="UP000184144"/>
    </source>
</evidence>
<name>A0A1M5D8Y3_9RHOB</name>
<evidence type="ECO:0000313" key="1">
    <source>
        <dbReference type="EMBL" id="SHF63486.1"/>
    </source>
</evidence>
<dbReference type="STRING" id="1486859.SAMN05444273_108147"/>
<sequence length="104" mass="11569">MSSYQTEVQNLNYNAATRCFEALVVFHEGHETRKVPTSAPLPIATDFEAVSTVLVARAKTHRAKGRAKLMSRSPTQKAGRLIHINDMIRQLKDTMGLKDMQTAA</sequence>
<dbReference type="Proteomes" id="UP000184144">
    <property type="component" value="Unassembled WGS sequence"/>
</dbReference>
<reference evidence="2" key="1">
    <citation type="submission" date="2016-11" db="EMBL/GenBank/DDBJ databases">
        <authorList>
            <person name="Varghese N."/>
            <person name="Submissions S."/>
        </authorList>
    </citation>
    <scope>NUCLEOTIDE SEQUENCE [LARGE SCALE GENOMIC DNA]</scope>
    <source>
        <strain evidence="2">DSM 100566</strain>
    </source>
</reference>
<dbReference type="AlphaFoldDB" id="A0A1M5D8Y3"/>
<organism evidence="1 2">
    <name type="scientific">Litoreibacter ascidiaceicola</name>
    <dbReference type="NCBI Taxonomy" id="1486859"/>
    <lineage>
        <taxon>Bacteria</taxon>
        <taxon>Pseudomonadati</taxon>
        <taxon>Pseudomonadota</taxon>
        <taxon>Alphaproteobacteria</taxon>
        <taxon>Rhodobacterales</taxon>
        <taxon>Roseobacteraceae</taxon>
        <taxon>Litoreibacter</taxon>
    </lineage>
</organism>
<keyword evidence="2" id="KW-1185">Reference proteome</keyword>